<dbReference type="InterPro" id="IPR003749">
    <property type="entry name" value="ThiS/MoaD-like"/>
</dbReference>
<name>A0ABY3XK86_9GAMM</name>
<dbReference type="SUPFAM" id="SSF54285">
    <property type="entry name" value="MoaD/ThiS"/>
    <property type="match status" value="1"/>
</dbReference>
<gene>
    <name evidence="1" type="primary">thiS</name>
    <name evidence="1" type="ORF">MOV92_04845</name>
</gene>
<protein>
    <submittedName>
        <fullName evidence="1">Sulfur carrier protein ThiS</fullName>
    </submittedName>
</protein>
<dbReference type="CDD" id="cd00565">
    <property type="entry name" value="Ubl_ThiS"/>
    <property type="match status" value="1"/>
</dbReference>
<dbReference type="InterPro" id="IPR010035">
    <property type="entry name" value="Thi_S"/>
</dbReference>
<accession>A0ABY3XK86</accession>
<dbReference type="NCBIfam" id="TIGR01683">
    <property type="entry name" value="thiS"/>
    <property type="match status" value="1"/>
</dbReference>
<dbReference type="InterPro" id="IPR012675">
    <property type="entry name" value="Beta-grasp_dom_sf"/>
</dbReference>
<dbReference type="PANTHER" id="PTHR34472">
    <property type="entry name" value="SULFUR CARRIER PROTEIN THIS"/>
    <property type="match status" value="1"/>
</dbReference>
<reference evidence="1 2" key="1">
    <citation type="submission" date="2022-03" db="EMBL/GenBank/DDBJ databases">
        <title>Complete genome sequence of Lysobacter capsici VKM B-2533 and Lysobacter gummosus 10.1.1, promising sources of lytic agents.</title>
        <authorList>
            <person name="Tarlachkov S.V."/>
            <person name="Kudryakova I.V."/>
            <person name="Afoshin A.S."/>
            <person name="Leontyevskaya E.A."/>
            <person name="Leontyevskaya N.V."/>
        </authorList>
    </citation>
    <scope>NUCLEOTIDE SEQUENCE [LARGE SCALE GENOMIC DNA]</scope>
    <source>
        <strain evidence="1 2">10.1.1</strain>
    </source>
</reference>
<proteinExistence type="predicted"/>
<dbReference type="Proteomes" id="UP000829194">
    <property type="component" value="Chromosome"/>
</dbReference>
<dbReference type="RefSeq" id="WP_057945277.1">
    <property type="nucleotide sequence ID" value="NZ_CP011131.1"/>
</dbReference>
<dbReference type="PANTHER" id="PTHR34472:SF1">
    <property type="entry name" value="SULFUR CARRIER PROTEIN THIS"/>
    <property type="match status" value="1"/>
</dbReference>
<dbReference type="Gene3D" id="3.10.20.30">
    <property type="match status" value="1"/>
</dbReference>
<keyword evidence="2" id="KW-1185">Reference proteome</keyword>
<dbReference type="EMBL" id="CP093547">
    <property type="protein sequence ID" value="UNP32046.1"/>
    <property type="molecule type" value="Genomic_DNA"/>
</dbReference>
<sequence length="66" mass="7018">MNILLNGEPRSLAAPTTLIELLHAEGLRERRVAVEINGEIVPRGRHADTALAEGDKVEIVHALGGG</sequence>
<organism evidence="1 2">
    <name type="scientific">Lysobacter gummosus</name>
    <dbReference type="NCBI Taxonomy" id="262324"/>
    <lineage>
        <taxon>Bacteria</taxon>
        <taxon>Pseudomonadati</taxon>
        <taxon>Pseudomonadota</taxon>
        <taxon>Gammaproteobacteria</taxon>
        <taxon>Lysobacterales</taxon>
        <taxon>Lysobacteraceae</taxon>
        <taxon>Lysobacter</taxon>
    </lineage>
</organism>
<evidence type="ECO:0000313" key="2">
    <source>
        <dbReference type="Proteomes" id="UP000829194"/>
    </source>
</evidence>
<dbReference type="InterPro" id="IPR016155">
    <property type="entry name" value="Mopterin_synth/thiamin_S_b"/>
</dbReference>
<evidence type="ECO:0000313" key="1">
    <source>
        <dbReference type="EMBL" id="UNP32046.1"/>
    </source>
</evidence>
<dbReference type="Pfam" id="PF02597">
    <property type="entry name" value="ThiS"/>
    <property type="match status" value="1"/>
</dbReference>